<dbReference type="InterPro" id="IPR015943">
    <property type="entry name" value="WD40/YVTN_repeat-like_dom_sf"/>
</dbReference>
<dbReference type="GO" id="GO:0090090">
    <property type="term" value="P:negative regulation of canonical Wnt signaling pathway"/>
    <property type="evidence" value="ECO:0007669"/>
    <property type="project" value="TreeGrafter"/>
</dbReference>
<organism evidence="5 6">
    <name type="scientific">Protopolystoma xenopodis</name>
    <dbReference type="NCBI Taxonomy" id="117903"/>
    <lineage>
        <taxon>Eukaryota</taxon>
        <taxon>Metazoa</taxon>
        <taxon>Spiralia</taxon>
        <taxon>Lophotrochozoa</taxon>
        <taxon>Platyhelminthes</taxon>
        <taxon>Monogenea</taxon>
        <taxon>Polyopisthocotylea</taxon>
        <taxon>Polystomatidea</taxon>
        <taxon>Polystomatidae</taxon>
        <taxon>Protopolystoma</taxon>
    </lineage>
</organism>
<keyword evidence="2 4" id="KW-0853">WD repeat</keyword>
<evidence type="ECO:0000313" key="6">
    <source>
        <dbReference type="Proteomes" id="UP000784294"/>
    </source>
</evidence>
<dbReference type="OrthoDB" id="2624652at2759"/>
<sequence>MHNQSLVRTLSGHLEGASCIDLTGGPDGHQLWTGGLDKTVRSWDLRGMLAGSNYNSSGTDASPGTAASPRQHQVARVDFASQVFSLGVCPTGDWLAVGLESDCVEVLNTGGSGSGGLSSGLPASAAAGSQRYQLTLHASCMKETSSVLSCDISLDDKFVVTGSGDRKATLYEVAF</sequence>
<evidence type="ECO:0000256" key="1">
    <source>
        <dbReference type="ARBA" id="ARBA00005969"/>
    </source>
</evidence>
<dbReference type="PANTHER" id="PTHR10814:SF21">
    <property type="entry name" value="PROTEIN GROUCHO"/>
    <property type="match status" value="1"/>
</dbReference>
<proteinExistence type="inferred from homology"/>
<evidence type="ECO:0000256" key="2">
    <source>
        <dbReference type="ARBA" id="ARBA00022574"/>
    </source>
</evidence>
<dbReference type="AlphaFoldDB" id="A0A448WEU5"/>
<comment type="similarity">
    <text evidence="1">Belongs to the WD repeat Groucho/TLE family.</text>
</comment>
<evidence type="ECO:0000256" key="3">
    <source>
        <dbReference type="ARBA" id="ARBA00022737"/>
    </source>
</evidence>
<dbReference type="GO" id="GO:0005667">
    <property type="term" value="C:transcription regulator complex"/>
    <property type="evidence" value="ECO:0007669"/>
    <property type="project" value="TreeGrafter"/>
</dbReference>
<keyword evidence="6" id="KW-1185">Reference proteome</keyword>
<dbReference type="EMBL" id="CAAALY010007906">
    <property type="protein sequence ID" value="VEL10050.1"/>
    <property type="molecule type" value="Genomic_DNA"/>
</dbReference>
<name>A0A448WEU5_9PLAT</name>
<dbReference type="PROSITE" id="PS50082">
    <property type="entry name" value="WD_REPEATS_2"/>
    <property type="match status" value="1"/>
</dbReference>
<reference evidence="5" key="1">
    <citation type="submission" date="2018-11" db="EMBL/GenBank/DDBJ databases">
        <authorList>
            <consortium name="Pathogen Informatics"/>
        </authorList>
    </citation>
    <scope>NUCLEOTIDE SEQUENCE</scope>
</reference>
<dbReference type="Pfam" id="PF00400">
    <property type="entry name" value="WD40"/>
    <property type="match status" value="2"/>
</dbReference>
<dbReference type="GO" id="GO:0003714">
    <property type="term" value="F:transcription corepressor activity"/>
    <property type="evidence" value="ECO:0007669"/>
    <property type="project" value="TreeGrafter"/>
</dbReference>
<accession>A0A448WEU5</accession>
<dbReference type="SMART" id="SM00320">
    <property type="entry name" value="WD40"/>
    <property type="match status" value="3"/>
</dbReference>
<dbReference type="GO" id="GO:0005634">
    <property type="term" value="C:nucleus"/>
    <property type="evidence" value="ECO:0007669"/>
    <property type="project" value="InterPro"/>
</dbReference>
<protein>
    <submittedName>
        <fullName evidence="5">Uncharacterized protein</fullName>
    </submittedName>
</protein>
<dbReference type="SUPFAM" id="SSF50978">
    <property type="entry name" value="WD40 repeat-like"/>
    <property type="match status" value="1"/>
</dbReference>
<feature type="repeat" description="WD" evidence="4">
    <location>
        <begin position="10"/>
        <end position="46"/>
    </location>
</feature>
<dbReference type="Gene3D" id="2.130.10.10">
    <property type="entry name" value="YVTN repeat-like/Quinoprotein amine dehydrogenase"/>
    <property type="match status" value="1"/>
</dbReference>
<dbReference type="PROSITE" id="PS00678">
    <property type="entry name" value="WD_REPEATS_1"/>
    <property type="match status" value="1"/>
</dbReference>
<dbReference type="PANTHER" id="PTHR10814">
    <property type="entry name" value="TRANSDUCIN-LIKE ENHANCER PROTEIN"/>
    <property type="match status" value="1"/>
</dbReference>
<gene>
    <name evidence="5" type="ORF">PXEA_LOCUS3490</name>
</gene>
<dbReference type="Proteomes" id="UP000784294">
    <property type="component" value="Unassembled WGS sequence"/>
</dbReference>
<dbReference type="InterPro" id="IPR001680">
    <property type="entry name" value="WD40_rpt"/>
</dbReference>
<comment type="caution">
    <text evidence="5">The sequence shown here is derived from an EMBL/GenBank/DDBJ whole genome shotgun (WGS) entry which is preliminary data.</text>
</comment>
<evidence type="ECO:0000313" key="5">
    <source>
        <dbReference type="EMBL" id="VEL10050.1"/>
    </source>
</evidence>
<dbReference type="InterPro" id="IPR036322">
    <property type="entry name" value="WD40_repeat_dom_sf"/>
</dbReference>
<dbReference type="InterPro" id="IPR019775">
    <property type="entry name" value="WD40_repeat_CS"/>
</dbReference>
<keyword evidence="3" id="KW-0677">Repeat</keyword>
<evidence type="ECO:0000256" key="4">
    <source>
        <dbReference type="PROSITE-ProRule" id="PRU00221"/>
    </source>
</evidence>
<dbReference type="InterPro" id="IPR009146">
    <property type="entry name" value="Groucho_enhance"/>
</dbReference>